<proteinExistence type="predicted"/>
<dbReference type="InterPro" id="IPR010992">
    <property type="entry name" value="IHF-like_DNA-bd_dom_sf"/>
</dbReference>
<dbReference type="RefSeq" id="WP_034431566.1">
    <property type="nucleotide sequence ID" value="NZ_CBTK010000072.1"/>
</dbReference>
<dbReference type="GO" id="GO:0003677">
    <property type="term" value="F:DNA binding"/>
    <property type="evidence" value="ECO:0007669"/>
    <property type="project" value="UniProtKB-KW"/>
</dbReference>
<dbReference type="SUPFAM" id="SSF47729">
    <property type="entry name" value="IHF-like DNA-binding proteins"/>
    <property type="match status" value="1"/>
</dbReference>
<dbReference type="Gene3D" id="4.10.520.10">
    <property type="entry name" value="IHF-like DNA-binding proteins"/>
    <property type="match status" value="1"/>
</dbReference>
<accession>A0A7U7GAB0</accession>
<sequence>MITWQNDPDGYLVETITTPGRVLAIAQTDSTRPVQWLSRWIAEGGQEDSARLEPQGNTARVIQGAKAGQGLFIVWARVDGRESNELVLMLLGEAYGSARYGSAVTVEEPISMGNQEQGEIVDGTVPFVLIANGGPDGGPCFQAGTITDRGISQIRFIAPSDGVFTINYKVSSEGAYDFLTGRTQFSEDDLFSISGTVDWSTETAHVVAGEALDVTYTKDGSVSQGEDTGWITVNFLADEGGIPSEIQGQAALLFSASAATLSHIEAVNPDAIQLSGSCVFGFASAAIRLISRKRLKVSTLLRFTAGHSSAKAPAGLQSQLRDEINPLQPDDPDEYLQVWFYGHPQQHTLTARIDDAPAFTPAFTWQNPGTMDPAILKIPISGLPGDGSTHVITISVSQRINGQTSPAASVSVKSRLPMPKPPQPTFVHARLIRQGTEEIPDLVEVTWTASSGVIISANLRPQGWGYGQDPTKLAGKTVKLGYGNESENRMQFEGIGSSFEFATGSESSVFFSVAEIRNNEVGPPLFTLNPLKIRAFKSEAIEPKTPDERVGTAQHMGHNTLRYHVQDGYSGMNATIAATAFDKLLLRIKDIMRKGGTVTVDDLGRFETRWSDRRRVKGPAGTYYTKPAERSVTFIPSIGFKTGTERGRVMTDAEAKALP</sequence>
<evidence type="ECO:0000313" key="3">
    <source>
        <dbReference type="Proteomes" id="UP000019184"/>
    </source>
</evidence>
<name>A0A7U7GAB0_9GAMM</name>
<evidence type="ECO:0000313" key="2">
    <source>
        <dbReference type="EMBL" id="CDH44392.1"/>
    </source>
</evidence>
<comment type="caution">
    <text evidence="2">The sequence shown here is derived from an EMBL/GenBank/DDBJ whole genome shotgun (WGS) entry which is preliminary data.</text>
</comment>
<dbReference type="EMBL" id="CBTK010000072">
    <property type="protein sequence ID" value="CDH44392.1"/>
    <property type="molecule type" value="Genomic_DNA"/>
</dbReference>
<keyword evidence="3" id="KW-1185">Reference proteome</keyword>
<dbReference type="Proteomes" id="UP000019184">
    <property type="component" value="Unassembled WGS sequence"/>
</dbReference>
<keyword evidence="1" id="KW-0238">DNA-binding</keyword>
<organism evidence="2 3">
    <name type="scientific">Candidatus Contendobacter odensis Run_B_J11</name>
    <dbReference type="NCBI Taxonomy" id="1400861"/>
    <lineage>
        <taxon>Bacteria</taxon>
        <taxon>Pseudomonadati</taxon>
        <taxon>Pseudomonadota</taxon>
        <taxon>Gammaproteobacteria</taxon>
        <taxon>Candidatus Competibacteraceae</taxon>
        <taxon>Candidatus Contendibacter</taxon>
    </lineage>
</organism>
<evidence type="ECO:0000256" key="1">
    <source>
        <dbReference type="ARBA" id="ARBA00023125"/>
    </source>
</evidence>
<gene>
    <name evidence="2" type="ORF">BN874_1630003</name>
</gene>
<protein>
    <submittedName>
        <fullName evidence="2">Uncharacterized protein</fullName>
    </submittedName>
</protein>
<reference evidence="2 3" key="1">
    <citation type="journal article" date="2014" name="ISME J.">
        <title>Candidatus Competibacter-lineage genomes retrieved from metagenomes reveal functional metabolic diversity.</title>
        <authorList>
            <person name="McIlroy S.J."/>
            <person name="Albertsen M."/>
            <person name="Andresen E.K."/>
            <person name="Saunders A.M."/>
            <person name="Kristiansen R."/>
            <person name="Stokholm-Bjerregaard M."/>
            <person name="Nielsen K.L."/>
            <person name="Nielsen P.H."/>
        </authorList>
    </citation>
    <scope>NUCLEOTIDE SEQUENCE [LARGE SCALE GENOMIC DNA]</scope>
    <source>
        <strain evidence="2 3">Run_B_J11</strain>
    </source>
</reference>
<dbReference type="AlphaFoldDB" id="A0A7U7GAB0"/>